<dbReference type="OrthoDB" id="6575879at2759"/>
<dbReference type="EnsemblMetazoa" id="XM_019918099.1">
    <property type="protein sequence ID" value="XP_019773658.1"/>
    <property type="gene ID" value="LOC109546926"/>
</dbReference>
<evidence type="ECO:0000259" key="1">
    <source>
        <dbReference type="PROSITE" id="PS50191"/>
    </source>
</evidence>
<dbReference type="Proteomes" id="UP000030742">
    <property type="component" value="Unassembled WGS sequence"/>
</dbReference>
<name>U4UIR3_DENPD</name>
<reference evidence="4 5" key="1">
    <citation type="journal article" date="2013" name="Genome Biol.">
        <title>Draft genome of the mountain pine beetle, Dendroctonus ponderosae Hopkins, a major forest pest.</title>
        <authorList>
            <person name="Keeling C.I."/>
            <person name="Yuen M.M."/>
            <person name="Liao N.Y."/>
            <person name="Docking T.R."/>
            <person name="Chan S.K."/>
            <person name="Taylor G.A."/>
            <person name="Palmquist D.L."/>
            <person name="Jackman S.D."/>
            <person name="Nguyen A."/>
            <person name="Li M."/>
            <person name="Henderson H."/>
            <person name="Janes J.K."/>
            <person name="Zhao Y."/>
            <person name="Pandoh P."/>
            <person name="Moore R."/>
            <person name="Sperling F.A."/>
            <person name="Huber D.P."/>
            <person name="Birol I."/>
            <person name="Jones S.J."/>
            <person name="Bohlmann J."/>
        </authorList>
    </citation>
    <scope>NUCLEOTIDE SEQUENCE</scope>
</reference>
<dbReference type="EMBL" id="KB632190">
    <property type="protein sequence ID" value="ERL89810.1"/>
    <property type="molecule type" value="Genomic_DNA"/>
</dbReference>
<dbReference type="GO" id="GO:1902936">
    <property type="term" value="F:phosphatidylinositol bisphosphate binding"/>
    <property type="evidence" value="ECO:0007669"/>
    <property type="project" value="TreeGrafter"/>
</dbReference>
<keyword evidence="4" id="KW-1185">Reference proteome</keyword>
<dbReference type="EnsemblMetazoa" id="XM_019918098.1">
    <property type="protein sequence ID" value="XP_019773657.1"/>
    <property type="gene ID" value="LOC109546926"/>
</dbReference>
<dbReference type="EnsemblMetazoa" id="XM_019918095.1">
    <property type="protein sequence ID" value="XP_019773654.1"/>
    <property type="gene ID" value="LOC109546926"/>
</dbReference>
<evidence type="ECO:0000313" key="5">
    <source>
        <dbReference type="Proteomes" id="UP000030742"/>
    </source>
</evidence>
<dbReference type="SUPFAM" id="SSF52087">
    <property type="entry name" value="CRAL/TRIO domain"/>
    <property type="match status" value="1"/>
</dbReference>
<dbReference type="AlphaFoldDB" id="U4UIR3"/>
<dbReference type="SMART" id="SM00516">
    <property type="entry name" value="SEC14"/>
    <property type="match status" value="1"/>
</dbReference>
<evidence type="ECO:0000313" key="2">
    <source>
        <dbReference type="EMBL" id="ERL89810.1"/>
    </source>
</evidence>
<evidence type="ECO:0000313" key="4">
    <source>
        <dbReference type="Proteomes" id="UP000019118"/>
    </source>
</evidence>
<dbReference type="KEGG" id="dpa:109546926"/>
<dbReference type="EnsemblMetazoa" id="XM_019918096.1">
    <property type="protein sequence ID" value="XP_019773655.1"/>
    <property type="gene ID" value="LOC109546926"/>
</dbReference>
<dbReference type="InterPro" id="IPR001251">
    <property type="entry name" value="CRAL-TRIO_dom"/>
</dbReference>
<protein>
    <recommendedName>
        <fullName evidence="1">CRAL-TRIO domain-containing protein</fullName>
    </recommendedName>
</protein>
<organism evidence="2 5">
    <name type="scientific">Dendroctonus ponderosae</name>
    <name type="common">Mountain pine beetle</name>
    <dbReference type="NCBI Taxonomy" id="77166"/>
    <lineage>
        <taxon>Eukaryota</taxon>
        <taxon>Metazoa</taxon>
        <taxon>Ecdysozoa</taxon>
        <taxon>Arthropoda</taxon>
        <taxon>Hexapoda</taxon>
        <taxon>Insecta</taxon>
        <taxon>Pterygota</taxon>
        <taxon>Neoptera</taxon>
        <taxon>Endopterygota</taxon>
        <taxon>Coleoptera</taxon>
        <taxon>Polyphaga</taxon>
        <taxon>Cucujiformia</taxon>
        <taxon>Curculionidae</taxon>
        <taxon>Scolytinae</taxon>
        <taxon>Dendroctonus</taxon>
    </lineage>
</organism>
<dbReference type="Proteomes" id="UP000019118">
    <property type="component" value="Unassembled WGS sequence"/>
</dbReference>
<accession>U4UIR3</accession>
<dbReference type="PANTHER" id="PTHR10174:SF222">
    <property type="entry name" value="GH10083P-RELATED"/>
    <property type="match status" value="1"/>
</dbReference>
<gene>
    <name evidence="3" type="primary">109546926</name>
    <name evidence="2" type="ORF">D910_07171</name>
</gene>
<dbReference type="PROSITE" id="PS50191">
    <property type="entry name" value="CRAL_TRIO"/>
    <property type="match status" value="1"/>
</dbReference>
<dbReference type="InterPro" id="IPR036865">
    <property type="entry name" value="CRAL-TRIO_dom_sf"/>
</dbReference>
<dbReference type="CDD" id="cd00170">
    <property type="entry name" value="SEC14"/>
    <property type="match status" value="1"/>
</dbReference>
<dbReference type="EnsemblMetazoa" id="XM_019918097.1">
    <property type="protein sequence ID" value="XP_019773656.1"/>
    <property type="gene ID" value="LOC109546926"/>
</dbReference>
<dbReference type="GO" id="GO:0016020">
    <property type="term" value="C:membrane"/>
    <property type="evidence" value="ECO:0007669"/>
    <property type="project" value="TreeGrafter"/>
</dbReference>
<dbReference type="Gene3D" id="3.40.525.10">
    <property type="entry name" value="CRAL-TRIO lipid binding domain"/>
    <property type="match status" value="1"/>
</dbReference>
<sequence>MSQEILGTDVSPFYQQVQKEFGKTKAEVCKCVEMLLKWTEEGVRHREAPPINYCLFCIVACNFSLEEVKKRIDMYYYIPLIMPKVYSVHPLSVELLQHSKVTYCVFLPKYTQNCERVIFMQLNPNYQPEEFKHEFVLIQFVHILELILQEAECYNWHIVFDWIGARSEHIKKLNPRVIKDFALCFEEVYANRVASICGINFPPFLDTMLRTIFLPFLSEKLKSKVKICKNTDILFEMFDKSIIPKDFGGEEQSLEELRILMIKKFEDAKAIFDKIQDMANSKVEMPDWFMEFLESCRDFRSFTID</sequence>
<feature type="domain" description="CRAL-TRIO" evidence="1">
    <location>
        <begin position="117"/>
        <end position="255"/>
    </location>
</feature>
<dbReference type="PANTHER" id="PTHR10174">
    <property type="entry name" value="ALPHA-TOCOPHEROL TRANSFER PROTEIN-RELATED"/>
    <property type="match status" value="1"/>
</dbReference>
<dbReference type="Pfam" id="PF00650">
    <property type="entry name" value="CRAL_TRIO"/>
    <property type="match status" value="1"/>
</dbReference>
<evidence type="ECO:0000313" key="3">
    <source>
        <dbReference type="EnsemblMetazoa" id="XP_019773654.1"/>
    </source>
</evidence>
<reference evidence="3" key="2">
    <citation type="submission" date="2024-08" db="UniProtKB">
        <authorList>
            <consortium name="EnsemblMetazoa"/>
        </authorList>
    </citation>
    <scope>IDENTIFICATION</scope>
</reference>
<proteinExistence type="predicted"/>